<sequence length="85" mass="9385">MTHSSISHKGPAPDGIFTPHFITNRISNALARIKQMREANTAIKLLSEHTDAELADIGILRADLAEGRFEEAADARALAMLRVYR</sequence>
<name>A0A1X7BV22_9RHOB</name>
<reference evidence="1 2" key="1">
    <citation type="submission" date="2017-03" db="EMBL/GenBank/DDBJ databases">
        <authorList>
            <person name="Afonso C.L."/>
            <person name="Miller P.J."/>
            <person name="Scott M.A."/>
            <person name="Spackman E."/>
            <person name="Goraichik I."/>
            <person name="Dimitrov K.M."/>
            <person name="Suarez D.L."/>
            <person name="Swayne D.E."/>
        </authorList>
    </citation>
    <scope>NUCLEOTIDE SEQUENCE [LARGE SCALE GENOMIC DNA]</scope>
    <source>
        <strain evidence="1 2">CECT 7745</strain>
    </source>
</reference>
<evidence type="ECO:0000313" key="2">
    <source>
        <dbReference type="Proteomes" id="UP000193224"/>
    </source>
</evidence>
<dbReference type="AlphaFoldDB" id="A0A1X7BV22"/>
<keyword evidence="2" id="KW-1185">Reference proteome</keyword>
<evidence type="ECO:0000313" key="1">
    <source>
        <dbReference type="EMBL" id="SMC13512.1"/>
    </source>
</evidence>
<accession>A0A1X7BV22</accession>
<organism evidence="1 2">
    <name type="scientific">Roseovarius aestuarii</name>
    <dbReference type="NCBI Taxonomy" id="475083"/>
    <lineage>
        <taxon>Bacteria</taxon>
        <taxon>Pseudomonadati</taxon>
        <taxon>Pseudomonadota</taxon>
        <taxon>Alphaproteobacteria</taxon>
        <taxon>Rhodobacterales</taxon>
        <taxon>Roseobacteraceae</taxon>
        <taxon>Roseovarius</taxon>
    </lineage>
</organism>
<dbReference type="RefSeq" id="WP_085801450.1">
    <property type="nucleotide sequence ID" value="NZ_FWXB01000014.1"/>
</dbReference>
<proteinExistence type="predicted"/>
<dbReference type="OrthoDB" id="8244198at2"/>
<dbReference type="EMBL" id="FWXB01000014">
    <property type="protein sequence ID" value="SMC13512.1"/>
    <property type="molecule type" value="Genomic_DNA"/>
</dbReference>
<protein>
    <submittedName>
        <fullName evidence="1">Uncharacterized protein</fullName>
    </submittedName>
</protein>
<dbReference type="Proteomes" id="UP000193224">
    <property type="component" value="Unassembled WGS sequence"/>
</dbReference>
<gene>
    <name evidence="1" type="ORF">ROA7745_03362</name>
</gene>